<dbReference type="GO" id="GO:0006355">
    <property type="term" value="P:regulation of DNA-templated transcription"/>
    <property type="evidence" value="ECO:0007669"/>
    <property type="project" value="InterPro"/>
</dbReference>
<dbReference type="EMBL" id="CACRSQ010000003">
    <property type="protein sequence ID" value="VYS94875.1"/>
    <property type="molecule type" value="Genomic_DNA"/>
</dbReference>
<dbReference type="CDD" id="cd00383">
    <property type="entry name" value="trans_reg_C"/>
    <property type="match status" value="1"/>
</dbReference>
<feature type="DNA-binding region" description="OmpR/PhoB-type" evidence="7">
    <location>
        <begin position="125"/>
        <end position="225"/>
    </location>
</feature>
<dbReference type="GO" id="GO:0000976">
    <property type="term" value="F:transcription cis-regulatory region binding"/>
    <property type="evidence" value="ECO:0007669"/>
    <property type="project" value="TreeGrafter"/>
</dbReference>
<keyword evidence="2" id="KW-0805">Transcription regulation</keyword>
<dbReference type="RefSeq" id="WP_412107853.1">
    <property type="nucleotide sequence ID" value="NZ_CACRSQ010000003.1"/>
</dbReference>
<dbReference type="Pfam" id="PF00072">
    <property type="entry name" value="Response_reg"/>
    <property type="match status" value="1"/>
</dbReference>
<dbReference type="Gene3D" id="3.40.50.2300">
    <property type="match status" value="1"/>
</dbReference>
<dbReference type="PANTHER" id="PTHR48111:SF73">
    <property type="entry name" value="ALKALINE PHOSPHATASE SYNTHESIS TRANSCRIPTIONAL REGULATORY PROTEIN PHOP"/>
    <property type="match status" value="1"/>
</dbReference>
<dbReference type="InterPro" id="IPR001789">
    <property type="entry name" value="Sig_transdc_resp-reg_receiver"/>
</dbReference>
<evidence type="ECO:0000313" key="10">
    <source>
        <dbReference type="EMBL" id="VYS94875.1"/>
    </source>
</evidence>
<dbReference type="Gene3D" id="6.10.250.690">
    <property type="match status" value="1"/>
</dbReference>
<dbReference type="GO" id="GO:0032993">
    <property type="term" value="C:protein-DNA complex"/>
    <property type="evidence" value="ECO:0007669"/>
    <property type="project" value="TreeGrafter"/>
</dbReference>
<dbReference type="Pfam" id="PF00486">
    <property type="entry name" value="Trans_reg_C"/>
    <property type="match status" value="1"/>
</dbReference>
<dbReference type="CDD" id="cd17574">
    <property type="entry name" value="REC_OmpR"/>
    <property type="match status" value="1"/>
</dbReference>
<dbReference type="InterPro" id="IPR039420">
    <property type="entry name" value="WalR-like"/>
</dbReference>
<dbReference type="SMART" id="SM00862">
    <property type="entry name" value="Trans_reg_C"/>
    <property type="match status" value="1"/>
</dbReference>
<dbReference type="AlphaFoldDB" id="A0A6N2STR8"/>
<evidence type="ECO:0000256" key="2">
    <source>
        <dbReference type="ARBA" id="ARBA00023015"/>
    </source>
</evidence>
<keyword evidence="3 7" id="KW-0238">DNA-binding</keyword>
<keyword evidence="4" id="KW-0804">Transcription</keyword>
<dbReference type="SUPFAM" id="SSF46894">
    <property type="entry name" value="C-terminal effector domain of the bipartite response regulators"/>
    <property type="match status" value="1"/>
</dbReference>
<evidence type="ECO:0000259" key="8">
    <source>
        <dbReference type="PROSITE" id="PS50110"/>
    </source>
</evidence>
<feature type="domain" description="Response regulatory" evidence="8">
    <location>
        <begin position="5"/>
        <end position="118"/>
    </location>
</feature>
<dbReference type="GO" id="GO:0000156">
    <property type="term" value="F:phosphorelay response regulator activity"/>
    <property type="evidence" value="ECO:0007669"/>
    <property type="project" value="TreeGrafter"/>
</dbReference>
<dbReference type="SUPFAM" id="SSF52172">
    <property type="entry name" value="CheY-like"/>
    <property type="match status" value="1"/>
</dbReference>
<keyword evidence="6" id="KW-0597">Phosphoprotein</keyword>
<evidence type="ECO:0000256" key="6">
    <source>
        <dbReference type="PROSITE-ProRule" id="PRU00169"/>
    </source>
</evidence>
<sequence>MMKGRILLLEDDESLRRGICFKLEKEGYEVLSCAGIQEGMRLWNNSEIDLVICDITLEDGSGLDFCREIRRISNVRFMFLTAMDQEIDIVMGYEAGADDYVVKPFSLAVLISKIHAVFARMDVKEEKIESGKVCVHKTEMKVMVSGEERSLTKNEWKLLLLFISHPRQVFSKGQLLEQMFDMDGEFADENTVAVNIRRLREKIEPDPSKPEYIKNIRGIGYLWDKECTGN</sequence>
<organism evidence="10">
    <name type="scientific">Anaerostipes caccae</name>
    <dbReference type="NCBI Taxonomy" id="105841"/>
    <lineage>
        <taxon>Bacteria</taxon>
        <taxon>Bacillati</taxon>
        <taxon>Bacillota</taxon>
        <taxon>Clostridia</taxon>
        <taxon>Lachnospirales</taxon>
        <taxon>Lachnospiraceae</taxon>
        <taxon>Anaerostipes</taxon>
    </lineage>
</organism>
<dbReference type="PROSITE" id="PS51755">
    <property type="entry name" value="OMPR_PHOB"/>
    <property type="match status" value="1"/>
</dbReference>
<dbReference type="InterPro" id="IPR016032">
    <property type="entry name" value="Sig_transdc_resp-reg_C-effctor"/>
</dbReference>
<proteinExistence type="predicted"/>
<reference evidence="10" key="1">
    <citation type="submission" date="2019-11" db="EMBL/GenBank/DDBJ databases">
        <authorList>
            <person name="Feng L."/>
        </authorList>
    </citation>
    <scope>NUCLEOTIDE SEQUENCE</scope>
    <source>
        <strain evidence="10">AcaccaeLFYP115</strain>
    </source>
</reference>
<name>A0A6N2STR8_9FIRM</name>
<dbReference type="InterPro" id="IPR001867">
    <property type="entry name" value="OmpR/PhoB-type_DNA-bd"/>
</dbReference>
<evidence type="ECO:0000256" key="7">
    <source>
        <dbReference type="PROSITE-ProRule" id="PRU01091"/>
    </source>
</evidence>
<evidence type="ECO:0000259" key="9">
    <source>
        <dbReference type="PROSITE" id="PS51755"/>
    </source>
</evidence>
<feature type="domain" description="OmpR/PhoB-type" evidence="9">
    <location>
        <begin position="125"/>
        <end position="225"/>
    </location>
</feature>
<dbReference type="InterPro" id="IPR011006">
    <property type="entry name" value="CheY-like_superfamily"/>
</dbReference>
<dbReference type="GO" id="GO:0005829">
    <property type="term" value="C:cytosol"/>
    <property type="evidence" value="ECO:0007669"/>
    <property type="project" value="TreeGrafter"/>
</dbReference>
<evidence type="ECO:0000256" key="5">
    <source>
        <dbReference type="ARBA" id="ARBA00024867"/>
    </source>
</evidence>
<protein>
    <recommendedName>
        <fullName evidence="1">Stage 0 sporulation protein A homolog</fullName>
    </recommendedName>
</protein>
<dbReference type="Gene3D" id="1.10.10.10">
    <property type="entry name" value="Winged helix-like DNA-binding domain superfamily/Winged helix DNA-binding domain"/>
    <property type="match status" value="1"/>
</dbReference>
<dbReference type="SMART" id="SM00448">
    <property type="entry name" value="REC"/>
    <property type="match status" value="1"/>
</dbReference>
<dbReference type="PROSITE" id="PS50110">
    <property type="entry name" value="RESPONSE_REGULATORY"/>
    <property type="match status" value="1"/>
</dbReference>
<dbReference type="PANTHER" id="PTHR48111">
    <property type="entry name" value="REGULATOR OF RPOS"/>
    <property type="match status" value="1"/>
</dbReference>
<evidence type="ECO:0000256" key="4">
    <source>
        <dbReference type="ARBA" id="ARBA00023163"/>
    </source>
</evidence>
<comment type="function">
    <text evidence="5">May play the central regulatory role in sporulation. It may be an element of the effector pathway responsible for the activation of sporulation genes in response to nutritional stress. Spo0A may act in concert with spo0H (a sigma factor) to control the expression of some genes that are critical to the sporulation process.</text>
</comment>
<feature type="modified residue" description="4-aspartylphosphate" evidence="6">
    <location>
        <position position="54"/>
    </location>
</feature>
<evidence type="ECO:0000256" key="1">
    <source>
        <dbReference type="ARBA" id="ARBA00018672"/>
    </source>
</evidence>
<gene>
    <name evidence="10" type="primary">afsQ1</name>
    <name evidence="10" type="ORF">ACLFYP115_01049</name>
</gene>
<evidence type="ECO:0000256" key="3">
    <source>
        <dbReference type="ARBA" id="ARBA00023125"/>
    </source>
</evidence>
<dbReference type="InterPro" id="IPR036388">
    <property type="entry name" value="WH-like_DNA-bd_sf"/>
</dbReference>
<accession>A0A6N2STR8</accession>